<dbReference type="SMART" id="SM00052">
    <property type="entry name" value="EAL"/>
    <property type="match status" value="1"/>
</dbReference>
<dbReference type="RefSeq" id="WP_246385957.1">
    <property type="nucleotide sequence ID" value="NZ_JACICY010000006.1"/>
</dbReference>
<dbReference type="Proteomes" id="UP000562395">
    <property type="component" value="Unassembled WGS sequence"/>
</dbReference>
<dbReference type="CDD" id="cd01948">
    <property type="entry name" value="EAL"/>
    <property type="match status" value="1"/>
</dbReference>
<dbReference type="EMBL" id="JACICY010000006">
    <property type="protein sequence ID" value="MBB3861380.1"/>
    <property type="molecule type" value="Genomic_DNA"/>
</dbReference>
<feature type="domain" description="GGDEF" evidence="3">
    <location>
        <begin position="364"/>
        <end position="497"/>
    </location>
</feature>
<accession>A0A7W6EWV2</accession>
<dbReference type="InterPro" id="IPR035919">
    <property type="entry name" value="EAL_sf"/>
</dbReference>
<dbReference type="SUPFAM" id="SSF141868">
    <property type="entry name" value="EAL domain-like"/>
    <property type="match status" value="1"/>
</dbReference>
<evidence type="ECO:0000313" key="5">
    <source>
        <dbReference type="Proteomes" id="UP000562395"/>
    </source>
</evidence>
<dbReference type="AlphaFoldDB" id="A0A7W6EWV2"/>
<dbReference type="Pfam" id="PF00990">
    <property type="entry name" value="GGDEF"/>
    <property type="match status" value="1"/>
</dbReference>
<dbReference type="PANTHER" id="PTHR44757:SF2">
    <property type="entry name" value="BIOFILM ARCHITECTURE MAINTENANCE PROTEIN MBAA"/>
    <property type="match status" value="1"/>
</dbReference>
<keyword evidence="5" id="KW-1185">Reference proteome</keyword>
<sequence>MMKTGLFLRHRAVRQHTGAAAVRWIVIATFIALLALTAALVAAFRNSTDIADEFARVEERRLAERFVARTSKQLLDTARLQVTWDDAVVKLNEPAVASWSQTYLSGYFWGSHHVDRIYHVRFDGTLVHCWRGIKLSRDCEFGPLAGQVRKLVTRSVTEGPTDGPIAARHRHGTVDWPYTAKGLPMARGLSAMTSADGRPAFLAVASVVPDTKPALLKREPDYIVLVRYLDAKIIADMHDSLLLEDLRFSVANDADAGRNAYAISDQNGERIGWLSWRSRPPGPAIVQRATPLLAVYILFFVAVVVGGAFIVRRMRVTTDELKASEAQAQHNALHDAMSGLPNRTHFMQRLRQELQTCVERRDLGDVFVAYVDIDRFKVVNDTLGHQVGDELVRQVALRLRRSLPPGDFLSRFGGDEFVLLRRTTGGKPAADMLGRQIMALMHEPFVISGNNLDISCSCGISWGPEQSEDPGELLRRSDIALYRAKQRGRARYRRFTRDMDATVKLRREMEIELRRAITRDELAMAYQPIVSAADGAIQGFEALVRWPHPERGPIRPGLFVPVAEQAGLMGPLGEWVLRRVFTECRDWPSCDISVNLSPLQIMASDFLPRIDLLIRETGIDPRRFVLEVTEGVMLDRSDHVLDVLKGLNYRGFRIALDDFGIGYSSLSYLRSFQFERIKIDRSFVQNIEADLDAHSILRAIVSLGHTLRMKVVAEGVETTMQRALVQAAGCQMIQGHLFWPALSPDEALALIQPTQRKALRSA</sequence>
<comment type="caution">
    <text evidence="4">The sequence shown here is derived from an EMBL/GenBank/DDBJ whole genome shotgun (WGS) entry which is preliminary data.</text>
</comment>
<dbReference type="SUPFAM" id="SSF55073">
    <property type="entry name" value="Nucleotide cyclase"/>
    <property type="match status" value="1"/>
</dbReference>
<proteinExistence type="predicted"/>
<feature type="transmembrane region" description="Helical" evidence="1">
    <location>
        <begin position="21"/>
        <end position="44"/>
    </location>
</feature>
<dbReference type="InterPro" id="IPR000160">
    <property type="entry name" value="GGDEF_dom"/>
</dbReference>
<dbReference type="Pfam" id="PF00563">
    <property type="entry name" value="EAL"/>
    <property type="match status" value="1"/>
</dbReference>
<dbReference type="Pfam" id="PF05228">
    <property type="entry name" value="CHASE4"/>
    <property type="match status" value="1"/>
</dbReference>
<dbReference type="InterPro" id="IPR043128">
    <property type="entry name" value="Rev_trsase/Diguanyl_cyclase"/>
</dbReference>
<feature type="transmembrane region" description="Helical" evidence="1">
    <location>
        <begin position="293"/>
        <end position="311"/>
    </location>
</feature>
<name>A0A7W6EWV2_9SPHN</name>
<dbReference type="NCBIfam" id="TIGR00254">
    <property type="entry name" value="GGDEF"/>
    <property type="match status" value="1"/>
</dbReference>
<dbReference type="InterPro" id="IPR001633">
    <property type="entry name" value="EAL_dom"/>
</dbReference>
<dbReference type="PROSITE" id="PS50887">
    <property type="entry name" value="GGDEF"/>
    <property type="match status" value="1"/>
</dbReference>
<keyword evidence="1" id="KW-0472">Membrane</keyword>
<evidence type="ECO:0000259" key="2">
    <source>
        <dbReference type="PROSITE" id="PS50883"/>
    </source>
</evidence>
<protein>
    <submittedName>
        <fullName evidence="4">Diguanylate cyclase (GGDEF)-like protein</fullName>
    </submittedName>
</protein>
<dbReference type="CDD" id="cd01949">
    <property type="entry name" value="GGDEF"/>
    <property type="match status" value="1"/>
</dbReference>
<dbReference type="Gene3D" id="3.30.70.270">
    <property type="match status" value="1"/>
</dbReference>
<dbReference type="SMART" id="SM00267">
    <property type="entry name" value="GGDEF"/>
    <property type="match status" value="1"/>
</dbReference>
<keyword evidence="1" id="KW-0812">Transmembrane</keyword>
<dbReference type="InterPro" id="IPR007892">
    <property type="entry name" value="CHASE4"/>
</dbReference>
<dbReference type="PROSITE" id="PS50883">
    <property type="entry name" value="EAL"/>
    <property type="match status" value="1"/>
</dbReference>
<feature type="domain" description="EAL" evidence="2">
    <location>
        <begin position="506"/>
        <end position="755"/>
    </location>
</feature>
<dbReference type="InterPro" id="IPR052155">
    <property type="entry name" value="Biofilm_reg_signaling"/>
</dbReference>
<evidence type="ECO:0000259" key="3">
    <source>
        <dbReference type="PROSITE" id="PS50887"/>
    </source>
</evidence>
<organism evidence="4 5">
    <name type="scientific">Novosphingobium hassiacum</name>
    <dbReference type="NCBI Taxonomy" id="173676"/>
    <lineage>
        <taxon>Bacteria</taxon>
        <taxon>Pseudomonadati</taxon>
        <taxon>Pseudomonadota</taxon>
        <taxon>Alphaproteobacteria</taxon>
        <taxon>Sphingomonadales</taxon>
        <taxon>Sphingomonadaceae</taxon>
        <taxon>Novosphingobium</taxon>
    </lineage>
</organism>
<dbReference type="PANTHER" id="PTHR44757">
    <property type="entry name" value="DIGUANYLATE CYCLASE DGCP"/>
    <property type="match status" value="1"/>
</dbReference>
<gene>
    <name evidence="4" type="ORF">GGQ88_002664</name>
</gene>
<keyword evidence="1" id="KW-1133">Transmembrane helix</keyword>
<reference evidence="4 5" key="1">
    <citation type="submission" date="2020-08" db="EMBL/GenBank/DDBJ databases">
        <title>Genomic Encyclopedia of Type Strains, Phase IV (KMG-IV): sequencing the most valuable type-strain genomes for metagenomic binning, comparative biology and taxonomic classification.</title>
        <authorList>
            <person name="Goeker M."/>
        </authorList>
    </citation>
    <scope>NUCLEOTIDE SEQUENCE [LARGE SCALE GENOMIC DNA]</scope>
    <source>
        <strain evidence="4 5">DSM 14552</strain>
    </source>
</reference>
<dbReference type="InterPro" id="IPR029787">
    <property type="entry name" value="Nucleotide_cyclase"/>
</dbReference>
<dbReference type="Gene3D" id="3.20.20.450">
    <property type="entry name" value="EAL domain"/>
    <property type="match status" value="1"/>
</dbReference>
<evidence type="ECO:0000313" key="4">
    <source>
        <dbReference type="EMBL" id="MBB3861380.1"/>
    </source>
</evidence>
<evidence type="ECO:0000256" key="1">
    <source>
        <dbReference type="SAM" id="Phobius"/>
    </source>
</evidence>